<dbReference type="Gene3D" id="1.10.1620.20">
    <property type="entry name" value="ATP synthase, F1 complex, epsilon subunit superfamily, mitochondrial"/>
    <property type="match status" value="1"/>
</dbReference>
<dbReference type="PANTHER" id="PTHR12448:SF0">
    <property type="entry name" value="ATP SYNTHASE SUBUNIT EPSILON, MITOCHONDRIAL"/>
    <property type="match status" value="1"/>
</dbReference>
<keyword evidence="3" id="KW-1185">Reference proteome</keyword>
<dbReference type="GO" id="GO:0045259">
    <property type="term" value="C:proton-transporting ATP synthase complex"/>
    <property type="evidence" value="ECO:0007669"/>
    <property type="project" value="InterPro"/>
</dbReference>
<evidence type="ECO:0000256" key="1">
    <source>
        <dbReference type="ARBA" id="ARBA00009502"/>
    </source>
</evidence>
<evidence type="ECO:0000313" key="3">
    <source>
        <dbReference type="Proteomes" id="UP000075881"/>
    </source>
</evidence>
<dbReference type="GO" id="GO:0042776">
    <property type="term" value="P:proton motive force-driven mitochondrial ATP synthesis"/>
    <property type="evidence" value="ECO:0007669"/>
    <property type="project" value="TreeGrafter"/>
</dbReference>
<protein>
    <recommendedName>
        <fullName evidence="4">Mitochondrial ATP synthase epsilon chain</fullName>
    </recommendedName>
</protein>
<dbReference type="Proteomes" id="UP000075881">
    <property type="component" value="Unassembled WGS sequence"/>
</dbReference>
<dbReference type="AlphaFoldDB" id="A0A182KG83"/>
<dbReference type="VEuPathDB" id="VectorBase:ACHR009771"/>
<accession>A0A182KG83</accession>
<reference evidence="3" key="1">
    <citation type="submission" date="2013-03" db="EMBL/GenBank/DDBJ databases">
        <title>The Genome Sequence of Anopheles christyi ACHKN1017.</title>
        <authorList>
            <consortium name="The Broad Institute Genomics Platform"/>
            <person name="Neafsey D.E."/>
            <person name="Besansky N."/>
            <person name="Walker B."/>
            <person name="Young S.K."/>
            <person name="Zeng Q."/>
            <person name="Gargeya S."/>
            <person name="Fitzgerald M."/>
            <person name="Haas B."/>
            <person name="Abouelleil A."/>
            <person name="Allen A.W."/>
            <person name="Alvarado L."/>
            <person name="Arachchi H.M."/>
            <person name="Berlin A.M."/>
            <person name="Chapman S.B."/>
            <person name="Gainer-Dewar J."/>
            <person name="Goldberg J."/>
            <person name="Griggs A."/>
            <person name="Gujja S."/>
            <person name="Hansen M."/>
            <person name="Howarth C."/>
            <person name="Imamovic A."/>
            <person name="Ireland A."/>
            <person name="Larimer J."/>
            <person name="McCowan C."/>
            <person name="Murphy C."/>
            <person name="Pearson M."/>
            <person name="Poon T.W."/>
            <person name="Priest M."/>
            <person name="Roberts A."/>
            <person name="Saif S."/>
            <person name="Shea T."/>
            <person name="Sisk P."/>
            <person name="Sykes S."/>
            <person name="Wortman J."/>
            <person name="Nusbaum C."/>
            <person name="Birren B."/>
        </authorList>
    </citation>
    <scope>NUCLEOTIDE SEQUENCE [LARGE SCALE GENOMIC DNA]</scope>
    <source>
        <strain evidence="3">ACHKN1017</strain>
    </source>
</reference>
<evidence type="ECO:0008006" key="4">
    <source>
        <dbReference type="Google" id="ProtNLM"/>
    </source>
</evidence>
<proteinExistence type="inferred from homology"/>
<dbReference type="InterPro" id="IPR036742">
    <property type="entry name" value="ATP_synth_F1_esu_sf_mt"/>
</dbReference>
<comment type="similarity">
    <text evidence="1">Belongs to the eukaryotic ATPase epsilon family.</text>
</comment>
<name>A0A182KG83_9DIPT</name>
<dbReference type="CDD" id="cd12153">
    <property type="entry name" value="F1-ATPase_epsilon"/>
    <property type="match status" value="1"/>
</dbReference>
<evidence type="ECO:0000313" key="2">
    <source>
        <dbReference type="EnsemblMetazoa" id="ACHR009771-PA"/>
    </source>
</evidence>
<organism evidence="2 3">
    <name type="scientific">Anopheles christyi</name>
    <dbReference type="NCBI Taxonomy" id="43041"/>
    <lineage>
        <taxon>Eukaryota</taxon>
        <taxon>Metazoa</taxon>
        <taxon>Ecdysozoa</taxon>
        <taxon>Arthropoda</taxon>
        <taxon>Hexapoda</taxon>
        <taxon>Insecta</taxon>
        <taxon>Pterygota</taxon>
        <taxon>Neoptera</taxon>
        <taxon>Endopterygota</taxon>
        <taxon>Diptera</taxon>
        <taxon>Nematocera</taxon>
        <taxon>Culicoidea</taxon>
        <taxon>Culicidae</taxon>
        <taxon>Anophelinae</taxon>
        <taxon>Anopheles</taxon>
    </lineage>
</organism>
<dbReference type="SUPFAM" id="SSF48690">
    <property type="entry name" value="Epsilon subunit of mitochondrial F1F0-ATP synthase"/>
    <property type="match status" value="1"/>
</dbReference>
<dbReference type="GO" id="GO:0005743">
    <property type="term" value="C:mitochondrial inner membrane"/>
    <property type="evidence" value="ECO:0007669"/>
    <property type="project" value="InterPro"/>
</dbReference>
<dbReference type="InterPro" id="IPR006721">
    <property type="entry name" value="ATP_synth_F1_esu_mt"/>
</dbReference>
<reference evidence="2" key="2">
    <citation type="submission" date="2020-05" db="UniProtKB">
        <authorList>
            <consortium name="EnsemblMetazoa"/>
        </authorList>
    </citation>
    <scope>IDENTIFICATION</scope>
    <source>
        <strain evidence="2">ACHKN1017</strain>
    </source>
</reference>
<dbReference type="STRING" id="43041.A0A182KG83"/>
<dbReference type="GO" id="GO:0046933">
    <property type="term" value="F:proton-transporting ATP synthase activity, rotational mechanism"/>
    <property type="evidence" value="ECO:0007669"/>
    <property type="project" value="InterPro"/>
</dbReference>
<dbReference type="PANTHER" id="PTHR12448">
    <property type="entry name" value="ATP SYNTHASE EPSILON CHAIN, MITOCHONDRIAL"/>
    <property type="match status" value="1"/>
</dbReference>
<sequence>MAAWRTAGLNYINYSNIAANLLRKALKPELRTQAIRRDASHIKFTKWQNGRPEKGFAVMIRNPLGWI</sequence>
<dbReference type="EnsemblMetazoa" id="ACHR009771-RA">
    <property type="protein sequence ID" value="ACHR009771-PA"/>
    <property type="gene ID" value="ACHR009771"/>
</dbReference>
<dbReference type="FunFam" id="1.10.1620.20:FF:000005">
    <property type="entry name" value="Uncharacterized protein, isoform A"/>
    <property type="match status" value="1"/>
</dbReference>
<dbReference type="Pfam" id="PF04627">
    <property type="entry name" value="ATP-synt_Eps"/>
    <property type="match status" value="1"/>
</dbReference>